<sequence length="514" mass="56715">MAEGKLPLPGGARSPSSVRVLFSKRRLVITLLLSALLVWNWSIFNPYPVPSLLCWTARLLTSQLPGPGSPLPEPPSGPKWIVPGAEWLDTAGNPIQAHGGGLLKVNDIYYWFGEDKEHHGSNFRAVSCYASTDLYLWTRLPDALSPLEGSSISNQSVLERPKVIYNALNDDYVMWFHSDNLQYNAAEVGVAYSRTPEGPYTYLRSFKPFGADSRDDGLYVDDDGSAYLLYASDWNNNFKIAQLTPDFRDVREVTHVFYGGGYEAPGIIKKNGTYHLFISGLTGWWPNANSHLSAPSLSGPWTKPKDIAPSKLRTYFSQNTYDLVLQPGDDQGRGMMSLYMGDRWKSNQLGKSSYIWLPMTWSDDDGVWLDWIDIFSVDVKTGAITIPTGTAYHAAQGTLHGSAQLGNCTACASKRVVHHIGAGGSVTIPNIQGSGGSHWISVYYTNADWSWRETTMSVNGGPSIILAQPDTQNRAAFLSVPIRVALKNSSSNYITFGRNQTSYAGDLDKIIVYD</sequence>
<dbReference type="Pfam" id="PF04616">
    <property type="entry name" value="Glyco_hydro_43"/>
    <property type="match status" value="1"/>
</dbReference>
<feature type="non-terminal residue" evidence="5">
    <location>
        <position position="1"/>
    </location>
</feature>
<reference evidence="5 6" key="1">
    <citation type="journal article" date="2016" name="Mol. Biol. Evol.">
        <title>Comparative Genomics of Early-Diverging Mushroom-Forming Fungi Provides Insights into the Origins of Lignocellulose Decay Capabilities.</title>
        <authorList>
            <person name="Nagy L.G."/>
            <person name="Riley R."/>
            <person name="Tritt A."/>
            <person name="Adam C."/>
            <person name="Daum C."/>
            <person name="Floudas D."/>
            <person name="Sun H."/>
            <person name="Yadav J.S."/>
            <person name="Pangilinan J."/>
            <person name="Larsson K.H."/>
            <person name="Matsuura K."/>
            <person name="Barry K."/>
            <person name="Labutti K."/>
            <person name="Kuo R."/>
            <person name="Ohm R.A."/>
            <person name="Bhattacharya S.S."/>
            <person name="Shirouzu T."/>
            <person name="Yoshinaga Y."/>
            <person name="Martin F.M."/>
            <person name="Grigoriev I.V."/>
            <person name="Hibbett D.S."/>
        </authorList>
    </citation>
    <scope>NUCLEOTIDE SEQUENCE [LARGE SCALE GENOMIC DNA]</scope>
    <source>
        <strain evidence="5 6">HHB12733</strain>
    </source>
</reference>
<dbReference type="Gene3D" id="2.60.120.260">
    <property type="entry name" value="Galactose-binding domain-like"/>
    <property type="match status" value="1"/>
</dbReference>
<accession>A0A165II97</accession>
<gene>
    <name evidence="5" type="ORF">CALCODRAFT_492153</name>
</gene>
<organism evidence="5 6">
    <name type="scientific">Calocera cornea HHB12733</name>
    <dbReference type="NCBI Taxonomy" id="1353952"/>
    <lineage>
        <taxon>Eukaryota</taxon>
        <taxon>Fungi</taxon>
        <taxon>Dikarya</taxon>
        <taxon>Basidiomycota</taxon>
        <taxon>Agaricomycotina</taxon>
        <taxon>Dacrymycetes</taxon>
        <taxon>Dacrymycetales</taxon>
        <taxon>Dacrymycetaceae</taxon>
        <taxon>Calocera</taxon>
    </lineage>
</organism>
<keyword evidence="2 4" id="KW-0378">Hydrolase</keyword>
<evidence type="ECO:0000256" key="3">
    <source>
        <dbReference type="ARBA" id="ARBA00023295"/>
    </source>
</evidence>
<name>A0A165II97_9BASI</name>
<dbReference type="GO" id="GO:0004553">
    <property type="term" value="F:hydrolase activity, hydrolyzing O-glycosyl compounds"/>
    <property type="evidence" value="ECO:0007669"/>
    <property type="project" value="InterPro"/>
</dbReference>
<dbReference type="InParanoid" id="A0A165II97"/>
<dbReference type="CDD" id="cd04081">
    <property type="entry name" value="CBM35_galactosidase-like"/>
    <property type="match status" value="1"/>
</dbReference>
<protein>
    <submittedName>
        <fullName evidence="5">Carbohydrate-binding module family 35 protein</fullName>
    </submittedName>
</protein>
<dbReference type="PANTHER" id="PTHR22925">
    <property type="entry name" value="GLYCOSYL HYDROLASE 43 FAMILY MEMBER"/>
    <property type="match status" value="1"/>
</dbReference>
<evidence type="ECO:0000256" key="1">
    <source>
        <dbReference type="ARBA" id="ARBA00009865"/>
    </source>
</evidence>
<dbReference type="Gene3D" id="2.115.10.20">
    <property type="entry name" value="Glycosyl hydrolase domain, family 43"/>
    <property type="match status" value="1"/>
</dbReference>
<evidence type="ECO:0000256" key="2">
    <source>
        <dbReference type="ARBA" id="ARBA00022801"/>
    </source>
</evidence>
<dbReference type="AlphaFoldDB" id="A0A165II97"/>
<dbReference type="EMBL" id="KV423929">
    <property type="protein sequence ID" value="KZT60607.1"/>
    <property type="molecule type" value="Genomic_DNA"/>
</dbReference>
<dbReference type="CDD" id="cd18821">
    <property type="entry name" value="GH43_Pc3Gal43A-like"/>
    <property type="match status" value="1"/>
</dbReference>
<dbReference type="InterPro" id="IPR006710">
    <property type="entry name" value="Glyco_hydro_43"/>
</dbReference>
<proteinExistence type="inferred from homology"/>
<dbReference type="STRING" id="1353952.A0A165II97"/>
<comment type="similarity">
    <text evidence="1 4">Belongs to the glycosyl hydrolase 43 family.</text>
</comment>
<dbReference type="InterPro" id="IPR023296">
    <property type="entry name" value="Glyco_hydro_beta-prop_sf"/>
</dbReference>
<keyword evidence="3 4" id="KW-0326">Glycosidase</keyword>
<dbReference type="PANTHER" id="PTHR22925:SF3">
    <property type="entry name" value="GLYCOSYL HYDROLASE FAMILY PROTEIN 43"/>
    <property type="match status" value="1"/>
</dbReference>
<dbReference type="SUPFAM" id="SSF75005">
    <property type="entry name" value="Arabinanase/levansucrase/invertase"/>
    <property type="match status" value="1"/>
</dbReference>
<evidence type="ECO:0000313" key="6">
    <source>
        <dbReference type="Proteomes" id="UP000076842"/>
    </source>
</evidence>
<dbReference type="GO" id="GO:0005975">
    <property type="term" value="P:carbohydrate metabolic process"/>
    <property type="evidence" value="ECO:0007669"/>
    <property type="project" value="InterPro"/>
</dbReference>
<dbReference type="OrthoDB" id="9970295at2759"/>
<keyword evidence="6" id="KW-1185">Reference proteome</keyword>
<evidence type="ECO:0000313" key="5">
    <source>
        <dbReference type="EMBL" id="KZT60607.1"/>
    </source>
</evidence>
<evidence type="ECO:0000256" key="4">
    <source>
        <dbReference type="RuleBase" id="RU361187"/>
    </source>
</evidence>
<dbReference type="Proteomes" id="UP000076842">
    <property type="component" value="Unassembled WGS sequence"/>
</dbReference>